<keyword evidence="7 14" id="KW-0256">Endoplasmic reticulum</keyword>
<feature type="transmembrane region" description="Helical" evidence="14">
    <location>
        <begin position="433"/>
        <end position="454"/>
    </location>
</feature>
<comment type="function">
    <text evidence="14">Catalyzes the stereospecific oxidation of squalene to (S)-2,3-epoxysqualene, and is considered to be a rate-limiting enzyme in steroid biosynthesis.</text>
</comment>
<dbReference type="PANTHER" id="PTHR10835:SF0">
    <property type="entry name" value="SQUALENE MONOOXYGENASE"/>
    <property type="match status" value="1"/>
</dbReference>
<evidence type="ECO:0000259" key="15">
    <source>
        <dbReference type="Pfam" id="PF08491"/>
    </source>
</evidence>
<dbReference type="GO" id="GO:0006696">
    <property type="term" value="P:ergosterol biosynthetic process"/>
    <property type="evidence" value="ECO:0007669"/>
    <property type="project" value="TreeGrafter"/>
</dbReference>
<name>A0A060T4Q4_BLAAD</name>
<evidence type="ECO:0000256" key="5">
    <source>
        <dbReference type="ARBA" id="ARBA00022630"/>
    </source>
</evidence>
<dbReference type="InterPro" id="IPR036188">
    <property type="entry name" value="FAD/NAD-bd_sf"/>
</dbReference>
<dbReference type="PRINTS" id="PR00420">
    <property type="entry name" value="RNGMNOXGNASE"/>
</dbReference>
<dbReference type="EMBL" id="HG937692">
    <property type="protein sequence ID" value="CDP35943.1"/>
    <property type="molecule type" value="Genomic_DNA"/>
</dbReference>
<feature type="transmembrane region" description="Helical" evidence="14">
    <location>
        <begin position="401"/>
        <end position="421"/>
    </location>
</feature>
<dbReference type="GO" id="GO:0005789">
    <property type="term" value="C:endoplasmic reticulum membrane"/>
    <property type="evidence" value="ECO:0007669"/>
    <property type="project" value="UniProtKB-SubCell"/>
</dbReference>
<reference evidence="16" key="2">
    <citation type="submission" date="2014-06" db="EMBL/GenBank/DDBJ databases">
        <title>The complete genome of Blastobotrys (Arxula) adeninivorans LS3 - a yeast of biotechnological interest.</title>
        <authorList>
            <person name="Kunze G."/>
            <person name="Gaillardin C."/>
            <person name="Czernicka M."/>
            <person name="Durrens P."/>
            <person name="Martin T."/>
            <person name="Boer E."/>
            <person name="Gabaldon T."/>
            <person name="Cruz J."/>
            <person name="Talla E."/>
            <person name="Marck C."/>
            <person name="Goffeau A."/>
            <person name="Barbe V."/>
            <person name="Baret P."/>
            <person name="Baronian K."/>
            <person name="Beier S."/>
            <person name="Bleykasten C."/>
            <person name="Bode R."/>
            <person name="Casaregola S."/>
            <person name="Despons L."/>
            <person name="Fairhead C."/>
            <person name="Giersberg M."/>
            <person name="Gierski P."/>
            <person name="Hahnel U."/>
            <person name="Hartmann A."/>
            <person name="Jankowska D."/>
            <person name="Jubin C."/>
            <person name="Jung P."/>
            <person name="Lafontaine I."/>
            <person name="Leh-Louis V."/>
            <person name="Lemaire M."/>
            <person name="Marcet-Houben M."/>
            <person name="Mascher M."/>
            <person name="Morel G."/>
            <person name="Richard G.-F."/>
            <person name="Riechen J."/>
            <person name="Sacerdot C."/>
            <person name="Sarkar A."/>
            <person name="Savel G."/>
            <person name="Schacherer J."/>
            <person name="Sherman D."/>
            <person name="Straub M.-L."/>
            <person name="Stein N."/>
            <person name="Thierry A."/>
            <person name="Trautwein-Schult A."/>
            <person name="Westhof E."/>
            <person name="Worch S."/>
            <person name="Dujon B."/>
            <person name="Souciet J.-L."/>
            <person name="Wincker P."/>
            <person name="Scholz U."/>
            <person name="Neuveglise N."/>
        </authorList>
    </citation>
    <scope>NUCLEOTIDE SEQUENCE</scope>
    <source>
        <strain evidence="16">LS3</strain>
    </source>
</reference>
<evidence type="ECO:0000256" key="13">
    <source>
        <dbReference type="ARBA" id="ARBA00029435"/>
    </source>
</evidence>
<dbReference type="InterPro" id="IPR040125">
    <property type="entry name" value="Squalene_monox"/>
</dbReference>
<organism evidence="16">
    <name type="scientific">Blastobotrys adeninivorans</name>
    <name type="common">Yeast</name>
    <name type="synonym">Arxula adeninivorans</name>
    <dbReference type="NCBI Taxonomy" id="409370"/>
    <lineage>
        <taxon>Eukaryota</taxon>
        <taxon>Fungi</taxon>
        <taxon>Dikarya</taxon>
        <taxon>Ascomycota</taxon>
        <taxon>Saccharomycotina</taxon>
        <taxon>Dipodascomycetes</taxon>
        <taxon>Dipodascales</taxon>
        <taxon>Trichomonascaceae</taxon>
        <taxon>Blastobotrys</taxon>
    </lineage>
</organism>
<dbReference type="FunFam" id="3.50.50.60:FF:000166">
    <property type="entry name" value="Squalene monooxygenase Erg1"/>
    <property type="match status" value="1"/>
</dbReference>
<evidence type="ECO:0000256" key="4">
    <source>
        <dbReference type="ARBA" id="ARBA00008802"/>
    </source>
</evidence>
<evidence type="ECO:0000256" key="2">
    <source>
        <dbReference type="ARBA" id="ARBA00004154"/>
    </source>
</evidence>
<dbReference type="InterPro" id="IPR013698">
    <property type="entry name" value="Squalene_epoxidase"/>
</dbReference>
<evidence type="ECO:0000256" key="1">
    <source>
        <dbReference type="ARBA" id="ARBA00001974"/>
    </source>
</evidence>
<gene>
    <name evidence="16" type="ORF">GNLVRS02_ARAD1B01342g</name>
</gene>
<proteinExistence type="inferred from homology"/>
<keyword evidence="6 14" id="KW-0812">Transmembrane</keyword>
<reference evidence="16" key="1">
    <citation type="submission" date="2014-02" db="EMBL/GenBank/DDBJ databases">
        <authorList>
            <person name="Genoscope - CEA"/>
        </authorList>
    </citation>
    <scope>NUCLEOTIDE SEQUENCE</scope>
    <source>
        <strain evidence="16">LS3</strain>
    </source>
</reference>
<evidence type="ECO:0000256" key="11">
    <source>
        <dbReference type="ARBA" id="ARBA00023002"/>
    </source>
</evidence>
<dbReference type="GO" id="GO:0004506">
    <property type="term" value="F:squalene monooxygenase activity"/>
    <property type="evidence" value="ECO:0007669"/>
    <property type="project" value="UniProtKB-UniRule"/>
</dbReference>
<sequence>MREFDVIVVGAGVVGPAVAVGFARQGKKVLLLERDLREPDRIVGELLQPGGVKALESLGLRKCLDGIDAIDVQGYEVFYNGDRVNIPYPVCDEDTGKRALGRSFHHGKFVMNLRKAAAETEGVTLMEATVRQMITNPHTGDVLGVKCTEKDGRERHYFAPLTVCSDGISSKFRKDYSYNTPEVKSHFAGLVLHNLTLPAPNHGNVVIGTKHQPILIYQIGQNDTRILCDIAGPVPSNGTGALKEHLRTKVKPHLPKEVQQAFEDALNSDQRIRTMPSQYMPGTMPQTPGLVLLGDAFNMRHPLTGGGMTVGLTDAVLLTNLLDSKNDVDLFNWDTVSPELQVFFMKRKNVGSVVNVLSVALYSLFAGANEELKILQRGCFRYFQLGGECINGPVSLLSGLLYRPAVLFYHFFSVAFYALYINALDNGLLKLPLSIYQVFTTLWTACVVFLPFLWEEAKWY</sequence>
<evidence type="ECO:0000256" key="7">
    <source>
        <dbReference type="ARBA" id="ARBA00022824"/>
    </source>
</evidence>
<dbReference type="Pfam" id="PF08491">
    <property type="entry name" value="SE"/>
    <property type="match status" value="1"/>
</dbReference>
<comment type="pathway">
    <text evidence="13">Steroid metabolism; ergosterol biosynthesis.</text>
</comment>
<evidence type="ECO:0000256" key="6">
    <source>
        <dbReference type="ARBA" id="ARBA00022692"/>
    </source>
</evidence>
<dbReference type="AlphaFoldDB" id="A0A060T4Q4"/>
<keyword evidence="11 14" id="KW-0560">Oxidoreductase</keyword>
<dbReference type="GO" id="GO:0050660">
    <property type="term" value="F:flavin adenine dinucleotide binding"/>
    <property type="evidence" value="ECO:0007669"/>
    <property type="project" value="UniProtKB-UniRule"/>
</dbReference>
<keyword evidence="5 14" id="KW-0285">Flavoprotein</keyword>
<evidence type="ECO:0000313" key="16">
    <source>
        <dbReference type="EMBL" id="CDP35943.1"/>
    </source>
</evidence>
<comment type="cofactor">
    <cofactor evidence="1 14">
        <name>FAD</name>
        <dbReference type="ChEBI" id="CHEBI:57692"/>
    </cofactor>
</comment>
<dbReference type="Gene3D" id="3.50.50.60">
    <property type="entry name" value="FAD/NAD(P)-binding domain"/>
    <property type="match status" value="1"/>
</dbReference>
<comment type="catalytic activity">
    <reaction evidence="14">
        <text>squalene + reduced [NADPH--hemoprotein reductase] + O2 = (S)-2,3-epoxysqualene + oxidized [NADPH--hemoprotein reductase] + H2O + H(+)</text>
        <dbReference type="Rhea" id="RHEA:25282"/>
        <dbReference type="Rhea" id="RHEA-COMP:11964"/>
        <dbReference type="Rhea" id="RHEA-COMP:11965"/>
        <dbReference type="ChEBI" id="CHEBI:15377"/>
        <dbReference type="ChEBI" id="CHEBI:15378"/>
        <dbReference type="ChEBI" id="CHEBI:15379"/>
        <dbReference type="ChEBI" id="CHEBI:15440"/>
        <dbReference type="ChEBI" id="CHEBI:15441"/>
        <dbReference type="ChEBI" id="CHEBI:57618"/>
        <dbReference type="ChEBI" id="CHEBI:58210"/>
        <dbReference type="EC" id="1.14.14.17"/>
    </reaction>
</comment>
<protein>
    <recommendedName>
        <fullName evidence="14">Squalene monooxygenase</fullName>
        <ecNumber evidence="14">1.14.14.17</ecNumber>
    </recommendedName>
</protein>
<dbReference type="UniPathway" id="UPA00767">
    <property type="reaction ID" value="UER00752"/>
</dbReference>
<keyword evidence="9" id="KW-0492">Microsome</keyword>
<evidence type="ECO:0000256" key="8">
    <source>
        <dbReference type="ARBA" id="ARBA00022827"/>
    </source>
</evidence>
<evidence type="ECO:0000256" key="14">
    <source>
        <dbReference type="RuleBase" id="RU367121"/>
    </source>
</evidence>
<accession>A0A060T4Q4</accession>
<keyword evidence="10 14" id="KW-1133">Transmembrane helix</keyword>
<evidence type="ECO:0000256" key="10">
    <source>
        <dbReference type="ARBA" id="ARBA00022989"/>
    </source>
</evidence>
<dbReference type="PhylomeDB" id="A0A060T4Q4"/>
<feature type="domain" description="Squalene epoxidase" evidence="15">
    <location>
        <begin position="158"/>
        <end position="436"/>
    </location>
</feature>
<dbReference type="EC" id="1.14.14.17" evidence="14"/>
<evidence type="ECO:0000256" key="12">
    <source>
        <dbReference type="ARBA" id="ARBA00023136"/>
    </source>
</evidence>
<keyword evidence="12 14" id="KW-0472">Membrane</keyword>
<evidence type="ECO:0000256" key="3">
    <source>
        <dbReference type="ARBA" id="ARBA00004477"/>
    </source>
</evidence>
<evidence type="ECO:0000256" key="9">
    <source>
        <dbReference type="ARBA" id="ARBA00022848"/>
    </source>
</evidence>
<comment type="subcellular location">
    <subcellularLocation>
        <location evidence="3 14">Endoplasmic reticulum membrane</location>
        <topology evidence="3 14">Multi-pass membrane protein</topology>
    </subcellularLocation>
    <subcellularLocation>
        <location evidence="2">Microsome membrane</location>
        <topology evidence="2">Multi-pass membrane protein</topology>
    </subcellularLocation>
</comment>
<dbReference type="PANTHER" id="PTHR10835">
    <property type="entry name" value="SQUALENE MONOOXYGENASE"/>
    <property type="match status" value="1"/>
</dbReference>
<dbReference type="SUPFAM" id="SSF51905">
    <property type="entry name" value="FAD/NAD(P)-binding domain"/>
    <property type="match status" value="1"/>
</dbReference>
<comment type="similarity">
    <text evidence="4 14">Belongs to the squalene monooxygenase family.</text>
</comment>
<keyword evidence="8 14" id="KW-0274">FAD</keyword>